<feature type="transmembrane region" description="Helical" evidence="9">
    <location>
        <begin position="146"/>
        <end position="163"/>
    </location>
</feature>
<dbReference type="EMBL" id="JAATEJ010000021">
    <property type="protein sequence ID" value="NJP46418.1"/>
    <property type="molecule type" value="Genomic_DNA"/>
</dbReference>
<dbReference type="InterPro" id="IPR011701">
    <property type="entry name" value="MFS"/>
</dbReference>
<name>A0ABX0ZYA7_9ACTN</name>
<comment type="caution">
    <text evidence="11">The sequence shown here is derived from an EMBL/GenBank/DDBJ whole genome shotgun (WGS) entry which is preliminary data.</text>
</comment>
<organism evidence="11 12">
    <name type="scientific">Actinacidiphila epipremni</name>
    <dbReference type="NCBI Taxonomy" id="2053013"/>
    <lineage>
        <taxon>Bacteria</taxon>
        <taxon>Bacillati</taxon>
        <taxon>Actinomycetota</taxon>
        <taxon>Actinomycetes</taxon>
        <taxon>Kitasatosporales</taxon>
        <taxon>Streptomycetaceae</taxon>
        <taxon>Actinacidiphila</taxon>
    </lineage>
</organism>
<dbReference type="InterPro" id="IPR020846">
    <property type="entry name" value="MFS_dom"/>
</dbReference>
<sequence length="503" mass="51114">MTAPHSDPPGRDTAVGVRTAGDAPARGGTGPAKAPAAGPEADRGRALRRLGLAVVLAVEVMDLLDATIVGVASPAIQADFGGSSTQIQWIAAGYTLAFAVLMITGARLGDIVGRRRMFLIGVAGFGLCSLLCACATSPGMLIGMRAAQGGFAAMMVPQGLGLVRELFPPEDLGAAFGVFGPVMGLGAVAGPVLGGYLTDADLLGTGWRAVFLINVPIALAAFAVALRVLPESRAPHRPKLDPVGVLLLSTAVLALVYPLVQGRDLGWPLWSYLLMAASLPVYAVFARHQGWVRRRGGSPLLEPGLFRHRGFTGSLAAGLVFFAALTGLMLIVPLYLQFGLGYSAQRAGLAMVPWALGSAIGATLSGAWLGRKFGRVVLQGGLLLAAVGIGVVALTVHAAGTPGVWQLVPGLLVSGIGLGMVMAPFFDIALAGVSDEEAGSASGVLNAVQQLSGSVGVAVLGTAFFSRAGHGMNAAVESTLLMAGGGLVVAAAVAFLMPRRAAH</sequence>
<dbReference type="InterPro" id="IPR036259">
    <property type="entry name" value="MFS_trans_sf"/>
</dbReference>
<feature type="transmembrane region" description="Helical" evidence="9">
    <location>
        <begin position="50"/>
        <end position="75"/>
    </location>
</feature>
<dbReference type="CDD" id="cd17321">
    <property type="entry name" value="MFS_MMR_MDR_like"/>
    <property type="match status" value="1"/>
</dbReference>
<feature type="transmembrane region" description="Helical" evidence="9">
    <location>
        <begin position="444"/>
        <end position="466"/>
    </location>
</feature>
<dbReference type="PRINTS" id="PR01035">
    <property type="entry name" value="TCRTETA"/>
</dbReference>
<evidence type="ECO:0000256" key="3">
    <source>
        <dbReference type="ARBA" id="ARBA00022475"/>
    </source>
</evidence>
<evidence type="ECO:0000256" key="1">
    <source>
        <dbReference type="ARBA" id="ARBA00004651"/>
    </source>
</evidence>
<evidence type="ECO:0000256" key="6">
    <source>
        <dbReference type="ARBA" id="ARBA00023136"/>
    </source>
</evidence>
<evidence type="ECO:0000256" key="8">
    <source>
        <dbReference type="SAM" id="MobiDB-lite"/>
    </source>
</evidence>
<comment type="subcellular location">
    <subcellularLocation>
        <location evidence="1">Cell membrane</location>
        <topology evidence="1">Multi-pass membrane protein</topology>
    </subcellularLocation>
</comment>
<feature type="transmembrane region" description="Helical" evidence="9">
    <location>
        <begin position="266"/>
        <end position="285"/>
    </location>
</feature>
<feature type="transmembrane region" description="Helical" evidence="9">
    <location>
        <begin position="348"/>
        <end position="369"/>
    </location>
</feature>
<keyword evidence="3" id="KW-1003">Cell membrane</keyword>
<feature type="transmembrane region" description="Helical" evidence="9">
    <location>
        <begin position="240"/>
        <end position="260"/>
    </location>
</feature>
<dbReference type="PANTHER" id="PTHR42718:SF39">
    <property type="entry name" value="ACTINORHODIN TRANSPORTER-RELATED"/>
    <property type="match status" value="1"/>
</dbReference>
<evidence type="ECO:0000259" key="10">
    <source>
        <dbReference type="PROSITE" id="PS50850"/>
    </source>
</evidence>
<evidence type="ECO:0000256" key="5">
    <source>
        <dbReference type="ARBA" id="ARBA00022989"/>
    </source>
</evidence>
<dbReference type="PANTHER" id="PTHR42718">
    <property type="entry name" value="MAJOR FACILITATOR SUPERFAMILY MULTIDRUG TRANSPORTER MFSC"/>
    <property type="match status" value="1"/>
</dbReference>
<feature type="transmembrane region" description="Helical" evidence="9">
    <location>
        <begin position="411"/>
        <end position="432"/>
    </location>
</feature>
<dbReference type="PROSITE" id="PS50850">
    <property type="entry name" value="MFS"/>
    <property type="match status" value="1"/>
</dbReference>
<feature type="transmembrane region" description="Helical" evidence="9">
    <location>
        <begin position="87"/>
        <end position="106"/>
    </location>
</feature>
<feature type="transmembrane region" description="Helical" evidence="9">
    <location>
        <begin position="209"/>
        <end position="228"/>
    </location>
</feature>
<feature type="transmembrane region" description="Helical" evidence="9">
    <location>
        <begin position="175"/>
        <end position="197"/>
    </location>
</feature>
<feature type="region of interest" description="Disordered" evidence="8">
    <location>
        <begin position="1"/>
        <end position="40"/>
    </location>
</feature>
<dbReference type="InterPro" id="IPR001958">
    <property type="entry name" value="Tet-R_TetA/multi-R_MdtG-like"/>
</dbReference>
<keyword evidence="7" id="KW-0046">Antibiotic resistance</keyword>
<keyword evidence="5 9" id="KW-1133">Transmembrane helix</keyword>
<keyword evidence="6 9" id="KW-0472">Membrane</keyword>
<feature type="transmembrane region" description="Helical" evidence="9">
    <location>
        <begin position="376"/>
        <end position="399"/>
    </location>
</feature>
<evidence type="ECO:0000313" key="11">
    <source>
        <dbReference type="EMBL" id="NJP46418.1"/>
    </source>
</evidence>
<proteinExistence type="predicted"/>
<feature type="transmembrane region" description="Helical" evidence="9">
    <location>
        <begin position="118"/>
        <end position="140"/>
    </location>
</feature>
<dbReference type="Gene3D" id="1.20.1720.10">
    <property type="entry name" value="Multidrug resistance protein D"/>
    <property type="match status" value="1"/>
</dbReference>
<keyword evidence="2" id="KW-0813">Transport</keyword>
<dbReference type="NCBIfam" id="TIGR00711">
    <property type="entry name" value="efflux_EmrB"/>
    <property type="match status" value="1"/>
</dbReference>
<reference evidence="11 12" key="1">
    <citation type="submission" date="2020-03" db="EMBL/GenBank/DDBJ databases">
        <title>WGS of actinomycetes isolated from Thailand.</title>
        <authorList>
            <person name="Thawai C."/>
        </authorList>
    </citation>
    <scope>NUCLEOTIDE SEQUENCE [LARGE SCALE GENOMIC DNA]</scope>
    <source>
        <strain evidence="11 12">PRB2-1</strain>
    </source>
</reference>
<dbReference type="InterPro" id="IPR004638">
    <property type="entry name" value="EmrB-like"/>
</dbReference>
<evidence type="ECO:0000313" key="12">
    <source>
        <dbReference type="Proteomes" id="UP000734511"/>
    </source>
</evidence>
<dbReference type="Proteomes" id="UP000734511">
    <property type="component" value="Unassembled WGS sequence"/>
</dbReference>
<keyword evidence="4 9" id="KW-0812">Transmembrane</keyword>
<feature type="transmembrane region" description="Helical" evidence="9">
    <location>
        <begin position="315"/>
        <end position="336"/>
    </location>
</feature>
<gene>
    <name evidence="11" type="ORF">HCN08_23845</name>
</gene>
<dbReference type="RefSeq" id="WP_167985273.1">
    <property type="nucleotide sequence ID" value="NZ_JAATEJ010000021.1"/>
</dbReference>
<dbReference type="SUPFAM" id="SSF103473">
    <property type="entry name" value="MFS general substrate transporter"/>
    <property type="match status" value="1"/>
</dbReference>
<feature type="transmembrane region" description="Helical" evidence="9">
    <location>
        <begin position="478"/>
        <end position="497"/>
    </location>
</feature>
<evidence type="ECO:0000256" key="2">
    <source>
        <dbReference type="ARBA" id="ARBA00022448"/>
    </source>
</evidence>
<feature type="domain" description="Major facilitator superfamily (MFS) profile" evidence="10">
    <location>
        <begin position="51"/>
        <end position="502"/>
    </location>
</feature>
<accession>A0ABX0ZYA7</accession>
<evidence type="ECO:0000256" key="7">
    <source>
        <dbReference type="ARBA" id="ARBA00023251"/>
    </source>
</evidence>
<protein>
    <submittedName>
        <fullName evidence="11">MFS transporter</fullName>
    </submittedName>
</protein>
<feature type="compositionally biased region" description="Low complexity" evidence="8">
    <location>
        <begin position="23"/>
        <end position="39"/>
    </location>
</feature>
<dbReference type="Pfam" id="PF07690">
    <property type="entry name" value="MFS_1"/>
    <property type="match status" value="1"/>
</dbReference>
<evidence type="ECO:0000256" key="4">
    <source>
        <dbReference type="ARBA" id="ARBA00022692"/>
    </source>
</evidence>
<keyword evidence="12" id="KW-1185">Reference proteome</keyword>
<dbReference type="Gene3D" id="1.20.1250.20">
    <property type="entry name" value="MFS general substrate transporter like domains"/>
    <property type="match status" value="1"/>
</dbReference>
<evidence type="ECO:0000256" key="9">
    <source>
        <dbReference type="SAM" id="Phobius"/>
    </source>
</evidence>